<sequence length="124" mass="14642">MKVVDQRIVEAEASLDSVMKDKSQLGFSEEDKLIEQRLDVQIQEYKDRLQHLRTKEQDLRTKEQDLRTEKQQLRTEKQQLRTEKQQLRTEEPSAHANALDAERQRDQQQGGSRDTVGLHVVRFT</sequence>
<evidence type="ECO:0000313" key="3">
    <source>
        <dbReference type="Proteomes" id="UP000613740"/>
    </source>
</evidence>
<protein>
    <submittedName>
        <fullName evidence="2">Uncharacterized protein</fullName>
    </submittedName>
</protein>
<organism evidence="2 3">
    <name type="scientific">Chlamydomonas schloesseri</name>
    <dbReference type="NCBI Taxonomy" id="2026947"/>
    <lineage>
        <taxon>Eukaryota</taxon>
        <taxon>Viridiplantae</taxon>
        <taxon>Chlorophyta</taxon>
        <taxon>core chlorophytes</taxon>
        <taxon>Chlorophyceae</taxon>
        <taxon>CS clade</taxon>
        <taxon>Chlamydomonadales</taxon>
        <taxon>Chlamydomonadaceae</taxon>
        <taxon>Chlamydomonas</taxon>
    </lineage>
</organism>
<dbReference type="AlphaFoldDB" id="A0A835W7X3"/>
<evidence type="ECO:0000313" key="2">
    <source>
        <dbReference type="EMBL" id="KAG2438941.1"/>
    </source>
</evidence>
<gene>
    <name evidence="2" type="ORF">HYH02_010734</name>
</gene>
<name>A0A835W7X3_9CHLO</name>
<evidence type="ECO:0000256" key="1">
    <source>
        <dbReference type="SAM" id="MobiDB-lite"/>
    </source>
</evidence>
<dbReference type="Proteomes" id="UP000613740">
    <property type="component" value="Unassembled WGS sequence"/>
</dbReference>
<keyword evidence="3" id="KW-1185">Reference proteome</keyword>
<reference evidence="2" key="1">
    <citation type="journal article" date="2020" name="bioRxiv">
        <title>Comparative genomics of Chlamydomonas.</title>
        <authorList>
            <person name="Craig R.J."/>
            <person name="Hasan A.R."/>
            <person name="Ness R.W."/>
            <person name="Keightley P.D."/>
        </authorList>
    </citation>
    <scope>NUCLEOTIDE SEQUENCE</scope>
    <source>
        <strain evidence="2">CCAP 11/173</strain>
    </source>
</reference>
<dbReference type="EMBL" id="JAEHOD010000042">
    <property type="protein sequence ID" value="KAG2438941.1"/>
    <property type="molecule type" value="Genomic_DNA"/>
</dbReference>
<proteinExistence type="predicted"/>
<feature type="region of interest" description="Disordered" evidence="1">
    <location>
        <begin position="56"/>
        <end position="124"/>
    </location>
</feature>
<dbReference type="OrthoDB" id="1926336at2759"/>
<accession>A0A835W7X3</accession>
<feature type="compositionally biased region" description="Basic and acidic residues" evidence="1">
    <location>
        <begin position="56"/>
        <end position="93"/>
    </location>
</feature>
<comment type="caution">
    <text evidence="2">The sequence shown here is derived from an EMBL/GenBank/DDBJ whole genome shotgun (WGS) entry which is preliminary data.</text>
</comment>